<feature type="non-terminal residue" evidence="2">
    <location>
        <position position="1"/>
    </location>
</feature>
<feature type="compositionally biased region" description="Gly residues" evidence="1">
    <location>
        <begin position="26"/>
        <end position="37"/>
    </location>
</feature>
<evidence type="ECO:0000313" key="2">
    <source>
        <dbReference type="EMBL" id="CAA9476780.1"/>
    </source>
</evidence>
<name>A0A6J4RLV6_9ACTN</name>
<organism evidence="2">
    <name type="scientific">uncultured Rubrobacteraceae bacterium</name>
    <dbReference type="NCBI Taxonomy" id="349277"/>
    <lineage>
        <taxon>Bacteria</taxon>
        <taxon>Bacillati</taxon>
        <taxon>Actinomycetota</taxon>
        <taxon>Rubrobacteria</taxon>
        <taxon>Rubrobacterales</taxon>
        <taxon>Rubrobacteraceae</taxon>
        <taxon>environmental samples</taxon>
    </lineage>
</organism>
<dbReference type="AlphaFoldDB" id="A0A6J4RLV6"/>
<sequence length="126" mass="13537">DRLSDGILPPDGPRRLQPRLSLASGRAGGTGLGGRGRCGSSPSALRRPLHRERLGRPEGAHRKSPGLRALPALLLPRLQHRRLRRPRLLLRGLAGARRHSFGASGSRPECRPADLPASRTSPGAHL</sequence>
<feature type="region of interest" description="Disordered" evidence="1">
    <location>
        <begin position="1"/>
        <end position="68"/>
    </location>
</feature>
<accession>A0A6J4RLV6</accession>
<feature type="non-terminal residue" evidence="2">
    <location>
        <position position="126"/>
    </location>
</feature>
<feature type="compositionally biased region" description="Basic and acidic residues" evidence="1">
    <location>
        <begin position="51"/>
        <end position="61"/>
    </location>
</feature>
<evidence type="ECO:0000256" key="1">
    <source>
        <dbReference type="SAM" id="MobiDB-lite"/>
    </source>
</evidence>
<reference evidence="2" key="1">
    <citation type="submission" date="2020-02" db="EMBL/GenBank/DDBJ databases">
        <authorList>
            <person name="Meier V. D."/>
        </authorList>
    </citation>
    <scope>NUCLEOTIDE SEQUENCE</scope>
    <source>
        <strain evidence="2">AVDCRST_MAG25</strain>
    </source>
</reference>
<protein>
    <submittedName>
        <fullName evidence="2">Uncharacterized MFS-type transporter YnfM</fullName>
    </submittedName>
</protein>
<gene>
    <name evidence="2" type="ORF">AVDCRST_MAG25-2478</name>
</gene>
<feature type="region of interest" description="Disordered" evidence="1">
    <location>
        <begin position="96"/>
        <end position="126"/>
    </location>
</feature>
<proteinExistence type="predicted"/>
<dbReference type="EMBL" id="CADCVI010000157">
    <property type="protein sequence ID" value="CAA9476780.1"/>
    <property type="molecule type" value="Genomic_DNA"/>
</dbReference>